<dbReference type="Proteomes" id="UP000799438">
    <property type="component" value="Unassembled WGS sequence"/>
</dbReference>
<feature type="compositionally biased region" description="Polar residues" evidence="1">
    <location>
        <begin position="217"/>
        <end position="226"/>
    </location>
</feature>
<sequence>MHKPVFTDTTAPPWAPTIQSNPILLHSVQSNPKQFRRTSINPFKRNTKNERDRERENETRDSRQKDKQRATAPAPAQPARSEPLRSVGDSRQPKALSIQWFGRPTAGAGSSPDRAQPEFGLTGSAPGILRARRRNQRRKEEGKKKKRRKKCDSFPCTLTSAALFFFFFFSARAPERARQWHVPGRGQPANDTIWSGDLDLTNTFAFIHQSINHYATPVSPNNSFPFQKTKKKKKKKKKKTSMR</sequence>
<reference evidence="3" key="1">
    <citation type="journal article" date="2020" name="Stud. Mycol.">
        <title>101 Dothideomycetes genomes: a test case for predicting lifestyles and emergence of pathogens.</title>
        <authorList>
            <person name="Haridas S."/>
            <person name="Albert R."/>
            <person name="Binder M."/>
            <person name="Bloem J."/>
            <person name="Labutti K."/>
            <person name="Salamov A."/>
            <person name="Andreopoulos B."/>
            <person name="Baker S."/>
            <person name="Barry K."/>
            <person name="Bills G."/>
            <person name="Bluhm B."/>
            <person name="Cannon C."/>
            <person name="Castanera R."/>
            <person name="Culley D."/>
            <person name="Daum C."/>
            <person name="Ezra D."/>
            <person name="Gonzalez J."/>
            <person name="Henrissat B."/>
            <person name="Kuo A."/>
            <person name="Liang C."/>
            <person name="Lipzen A."/>
            <person name="Lutzoni F."/>
            <person name="Magnuson J."/>
            <person name="Mondo S."/>
            <person name="Nolan M."/>
            <person name="Ohm R."/>
            <person name="Pangilinan J."/>
            <person name="Park H.-J."/>
            <person name="Ramirez L."/>
            <person name="Alfaro M."/>
            <person name="Sun H."/>
            <person name="Tritt A."/>
            <person name="Yoshinaga Y."/>
            <person name="Zwiers L.-H."/>
            <person name="Turgeon B."/>
            <person name="Goodwin S."/>
            <person name="Spatafora J."/>
            <person name="Crous P."/>
            <person name="Grigoriev I."/>
        </authorList>
    </citation>
    <scope>NUCLEOTIDE SEQUENCE</scope>
    <source>
        <strain evidence="3">CBS 121167</strain>
    </source>
</reference>
<dbReference type="AlphaFoldDB" id="A0A6A6BNC4"/>
<feature type="region of interest" description="Disordered" evidence="1">
    <location>
        <begin position="25"/>
        <end position="151"/>
    </location>
</feature>
<dbReference type="RefSeq" id="XP_033401298.1">
    <property type="nucleotide sequence ID" value="XM_033535193.1"/>
</dbReference>
<name>A0A6A6BNC4_9PEZI</name>
<evidence type="ECO:0000313" key="4">
    <source>
        <dbReference type="Proteomes" id="UP000799438"/>
    </source>
</evidence>
<accession>A0A6A6BNC4</accession>
<feature type="compositionally biased region" description="Basic residues" evidence="1">
    <location>
        <begin position="228"/>
        <end position="243"/>
    </location>
</feature>
<feature type="compositionally biased region" description="Basic and acidic residues" evidence="1">
    <location>
        <begin position="47"/>
        <end position="69"/>
    </location>
</feature>
<organism evidence="3 4">
    <name type="scientific">Aplosporella prunicola CBS 121167</name>
    <dbReference type="NCBI Taxonomy" id="1176127"/>
    <lineage>
        <taxon>Eukaryota</taxon>
        <taxon>Fungi</taxon>
        <taxon>Dikarya</taxon>
        <taxon>Ascomycota</taxon>
        <taxon>Pezizomycotina</taxon>
        <taxon>Dothideomycetes</taxon>
        <taxon>Dothideomycetes incertae sedis</taxon>
        <taxon>Botryosphaeriales</taxon>
        <taxon>Aplosporellaceae</taxon>
        <taxon>Aplosporella</taxon>
    </lineage>
</organism>
<feature type="region of interest" description="Disordered" evidence="1">
    <location>
        <begin position="1"/>
        <end position="20"/>
    </location>
</feature>
<proteinExistence type="predicted"/>
<feature type="region of interest" description="Disordered" evidence="1">
    <location>
        <begin position="217"/>
        <end position="243"/>
    </location>
</feature>
<feature type="transmembrane region" description="Helical" evidence="2">
    <location>
        <begin position="153"/>
        <end position="171"/>
    </location>
</feature>
<keyword evidence="2" id="KW-0472">Membrane</keyword>
<dbReference type="GeneID" id="54292687"/>
<keyword evidence="2" id="KW-1133">Transmembrane helix</keyword>
<protein>
    <submittedName>
        <fullName evidence="3">Uncharacterized protein</fullName>
    </submittedName>
</protein>
<feature type="compositionally biased region" description="Polar residues" evidence="1">
    <location>
        <begin position="25"/>
        <end position="41"/>
    </location>
</feature>
<evidence type="ECO:0000256" key="1">
    <source>
        <dbReference type="SAM" id="MobiDB-lite"/>
    </source>
</evidence>
<gene>
    <name evidence="3" type="ORF">K452DRAFT_122362</name>
</gene>
<feature type="compositionally biased region" description="Low complexity" evidence="1">
    <location>
        <begin position="70"/>
        <end position="80"/>
    </location>
</feature>
<dbReference type="EMBL" id="ML995477">
    <property type="protein sequence ID" value="KAF2145586.1"/>
    <property type="molecule type" value="Genomic_DNA"/>
</dbReference>
<keyword evidence="4" id="KW-1185">Reference proteome</keyword>
<evidence type="ECO:0000313" key="3">
    <source>
        <dbReference type="EMBL" id="KAF2145586.1"/>
    </source>
</evidence>
<keyword evidence="2" id="KW-0812">Transmembrane</keyword>
<evidence type="ECO:0000256" key="2">
    <source>
        <dbReference type="SAM" id="Phobius"/>
    </source>
</evidence>